<dbReference type="Proteomes" id="UP001289066">
    <property type="component" value="Unassembled WGS sequence"/>
</dbReference>
<evidence type="ECO:0000313" key="6">
    <source>
        <dbReference type="EMBL" id="MDZ5033806.1"/>
    </source>
</evidence>
<feature type="chain" id="PRO_5043297607" description="Pilin" evidence="2">
    <location>
        <begin position="27"/>
        <end position="349"/>
    </location>
</feature>
<keyword evidence="1" id="KW-0812">Transmembrane</keyword>
<keyword evidence="2" id="KW-0732">Signal</keyword>
<gene>
    <name evidence="5" type="ORF">GNF79_09565</name>
    <name evidence="6" type="ORF">GNF81_13630</name>
</gene>
<feature type="domain" description="DUF7601" evidence="4">
    <location>
        <begin position="174"/>
        <end position="285"/>
    </location>
</feature>
<evidence type="ECO:0000256" key="1">
    <source>
        <dbReference type="SAM" id="Phobius"/>
    </source>
</evidence>
<proteinExistence type="predicted"/>
<feature type="signal peptide" evidence="2">
    <location>
        <begin position="1"/>
        <end position="26"/>
    </location>
</feature>
<evidence type="ECO:0000259" key="3">
    <source>
        <dbReference type="Pfam" id="PF12892"/>
    </source>
</evidence>
<dbReference type="EMBL" id="WNVC01000030">
    <property type="protein sequence ID" value="MDZ4999346.1"/>
    <property type="molecule type" value="Genomic_DNA"/>
</dbReference>
<dbReference type="InterPro" id="IPR022464">
    <property type="entry name" value="Strep_pil_isopept_link"/>
</dbReference>
<dbReference type="Gene3D" id="2.60.40.3050">
    <property type="match status" value="1"/>
</dbReference>
<dbReference type="EMBL" id="WNVG01000065">
    <property type="protein sequence ID" value="MDZ5033806.1"/>
    <property type="molecule type" value="Genomic_DNA"/>
</dbReference>
<evidence type="ECO:0000256" key="2">
    <source>
        <dbReference type="SAM" id="SignalP"/>
    </source>
</evidence>
<evidence type="ECO:0000259" key="4">
    <source>
        <dbReference type="Pfam" id="PF24547"/>
    </source>
</evidence>
<accession>A0AAW9IUA1</accession>
<keyword evidence="1" id="KW-0472">Membrane</keyword>
<dbReference type="RefSeq" id="WP_198604167.1">
    <property type="nucleotide sequence ID" value="NZ_CATNWK010000019.1"/>
</dbReference>
<feature type="transmembrane region" description="Helical" evidence="1">
    <location>
        <begin position="322"/>
        <end position="341"/>
    </location>
</feature>
<evidence type="ECO:0000313" key="7">
    <source>
        <dbReference type="Proteomes" id="UP001289066"/>
    </source>
</evidence>
<dbReference type="Pfam" id="PF12892">
    <property type="entry name" value="FctA"/>
    <property type="match status" value="1"/>
</dbReference>
<name>A0AAW9IUA1_CLOPF</name>
<keyword evidence="1" id="KW-1133">Transmembrane helix</keyword>
<sequence length="349" mass="37938">MMNKKKLSGLLLVGTMVLSMGTTVFAEENTPNVDNKGYVSVTKNFEMAEGLSIPTATFQFTATPITKDAPTATINDISYSNADNKGNLEDGKYTISKDSAITFGTFPHAGLFEYTVKEIVGNADGVTYSTAEYTLRVYVANKDDGSLYVKNITADDGTGKKEKVLFTNTYKKDGSLIIEKNTTGDLADKTKDFEFTITFTKSATSNETTFNGKIGDINITFEDGQEKTFKLHDGQQLVFENLPVGTRYVVKEKGVAKDGYTPTITVIENGTVTVNGIKGNESDDLSSINNGNNNLVGENDNKVTFVNTYEETPITGVITNNIPFITLIGIAILAFGSLAIVKRQRVSKR</sequence>
<dbReference type="InterPro" id="IPR038174">
    <property type="entry name" value="Strep_pil_link_sf"/>
</dbReference>
<dbReference type="InterPro" id="IPR055382">
    <property type="entry name" value="DUF7601"/>
</dbReference>
<organism evidence="6 7">
    <name type="scientific">Clostridium perfringens</name>
    <dbReference type="NCBI Taxonomy" id="1502"/>
    <lineage>
        <taxon>Bacteria</taxon>
        <taxon>Bacillati</taxon>
        <taxon>Bacillota</taxon>
        <taxon>Clostridia</taxon>
        <taxon>Eubacteriales</taxon>
        <taxon>Clostridiaceae</taxon>
        <taxon>Clostridium</taxon>
    </lineage>
</organism>
<feature type="domain" description="Streptococcal pilin isopeptide linkage" evidence="3">
    <location>
        <begin position="40"/>
        <end position="171"/>
    </location>
</feature>
<evidence type="ECO:0008006" key="8">
    <source>
        <dbReference type="Google" id="ProtNLM"/>
    </source>
</evidence>
<comment type="caution">
    <text evidence="6">The sequence shown here is derived from an EMBL/GenBank/DDBJ whole genome shotgun (WGS) entry which is preliminary data.</text>
</comment>
<dbReference type="Gene3D" id="2.60.40.1140">
    <property type="entry name" value="Collagen-binding surface protein Cna, B-type domain"/>
    <property type="match status" value="1"/>
</dbReference>
<dbReference type="NCBIfam" id="TIGR03786">
    <property type="entry name" value="strep_pil_rpt"/>
    <property type="match status" value="1"/>
</dbReference>
<dbReference type="Pfam" id="PF24547">
    <property type="entry name" value="DUF7601"/>
    <property type="match status" value="1"/>
</dbReference>
<evidence type="ECO:0000313" key="5">
    <source>
        <dbReference type="EMBL" id="MDZ4999346.1"/>
    </source>
</evidence>
<dbReference type="AlphaFoldDB" id="A0AAW9IUA1"/>
<protein>
    <recommendedName>
        <fullName evidence="8">Pilin</fullName>
    </recommendedName>
</protein>
<reference evidence="6" key="1">
    <citation type="submission" date="2019-11" db="EMBL/GenBank/DDBJ databases">
        <title>Characterization of Clostridium perfringens isolates from swine manure treated agricultural soils.</title>
        <authorList>
            <person name="Wushke S.T."/>
        </authorList>
    </citation>
    <scope>NUCLEOTIDE SEQUENCE</scope>
    <source>
        <strain evidence="6">X15</strain>
        <strain evidence="5">X26</strain>
    </source>
</reference>
<dbReference type="Proteomes" id="UP001291306">
    <property type="component" value="Unassembled WGS sequence"/>
</dbReference>